<proteinExistence type="predicted"/>
<dbReference type="GeneID" id="27358353"/>
<evidence type="ECO:0000313" key="3">
    <source>
        <dbReference type="Proteomes" id="UP000053342"/>
    </source>
</evidence>
<evidence type="ECO:0000256" key="1">
    <source>
        <dbReference type="SAM" id="MobiDB-lite"/>
    </source>
</evidence>
<sequence length="111" mass="12597">MDRLEKHPCLSPHSPNNQTTSSQIFPNINQLRGIYHHSVGSHENVSGLQGLFRQLRQAGRTGSISLGIIDKGRRTIFLRQVVNPHNKGLEQPMFRRINFGACILIMQNRLT</sequence>
<dbReference type="Proteomes" id="UP000053342">
    <property type="component" value="Unassembled WGS sequence"/>
</dbReference>
<name>A0A0D2DJZ8_9EURO</name>
<feature type="region of interest" description="Disordered" evidence="1">
    <location>
        <begin position="1"/>
        <end position="23"/>
    </location>
</feature>
<organism evidence="2 3">
    <name type="scientific">Exophiala oligosperma</name>
    <dbReference type="NCBI Taxonomy" id="215243"/>
    <lineage>
        <taxon>Eukaryota</taxon>
        <taxon>Fungi</taxon>
        <taxon>Dikarya</taxon>
        <taxon>Ascomycota</taxon>
        <taxon>Pezizomycotina</taxon>
        <taxon>Eurotiomycetes</taxon>
        <taxon>Chaetothyriomycetidae</taxon>
        <taxon>Chaetothyriales</taxon>
        <taxon>Herpotrichiellaceae</taxon>
        <taxon>Exophiala</taxon>
    </lineage>
</organism>
<dbReference type="RefSeq" id="XP_016262981.1">
    <property type="nucleotide sequence ID" value="XM_016407377.1"/>
</dbReference>
<dbReference type="AlphaFoldDB" id="A0A0D2DJZ8"/>
<accession>A0A0D2DJZ8</accession>
<feature type="compositionally biased region" description="Polar residues" evidence="1">
    <location>
        <begin position="13"/>
        <end position="23"/>
    </location>
</feature>
<keyword evidence="3" id="KW-1185">Reference proteome</keyword>
<evidence type="ECO:0000313" key="2">
    <source>
        <dbReference type="EMBL" id="KIW42765.1"/>
    </source>
</evidence>
<gene>
    <name evidence="2" type="ORF">PV06_06279</name>
</gene>
<dbReference type="VEuPathDB" id="FungiDB:PV06_06279"/>
<protein>
    <submittedName>
        <fullName evidence="2">Uncharacterized protein</fullName>
    </submittedName>
</protein>
<dbReference type="EMBL" id="KN847336">
    <property type="protein sequence ID" value="KIW42765.1"/>
    <property type="molecule type" value="Genomic_DNA"/>
</dbReference>
<dbReference type="HOGENOM" id="CLU_2158392_0_0_1"/>
<reference evidence="2 3" key="1">
    <citation type="submission" date="2015-01" db="EMBL/GenBank/DDBJ databases">
        <title>The Genome Sequence of Exophiala oligosperma CBS72588.</title>
        <authorList>
            <consortium name="The Broad Institute Genomics Platform"/>
            <person name="Cuomo C."/>
            <person name="de Hoog S."/>
            <person name="Gorbushina A."/>
            <person name="Stielow B."/>
            <person name="Teixiera M."/>
            <person name="Abouelleil A."/>
            <person name="Chapman S.B."/>
            <person name="Priest M."/>
            <person name="Young S.K."/>
            <person name="Wortman J."/>
            <person name="Nusbaum C."/>
            <person name="Birren B."/>
        </authorList>
    </citation>
    <scope>NUCLEOTIDE SEQUENCE [LARGE SCALE GENOMIC DNA]</scope>
    <source>
        <strain evidence="2 3">CBS 72588</strain>
    </source>
</reference>